<dbReference type="InterPro" id="IPR036412">
    <property type="entry name" value="HAD-like_sf"/>
</dbReference>
<comment type="caution">
    <text evidence="5">The sequence shown here is derived from an EMBL/GenBank/DDBJ whole genome shotgun (WGS) entry which is preliminary data.</text>
</comment>
<organism evidence="5 6">
    <name type="scientific">Segatella copri</name>
    <dbReference type="NCBI Taxonomy" id="165179"/>
    <lineage>
        <taxon>Bacteria</taxon>
        <taxon>Pseudomonadati</taxon>
        <taxon>Bacteroidota</taxon>
        <taxon>Bacteroidia</taxon>
        <taxon>Bacteroidales</taxon>
        <taxon>Prevotellaceae</taxon>
        <taxon>Segatella</taxon>
    </lineage>
</organism>
<dbReference type="InterPro" id="IPR050155">
    <property type="entry name" value="HAD-like_hydrolase_sf"/>
</dbReference>
<evidence type="ECO:0000256" key="1">
    <source>
        <dbReference type="ARBA" id="ARBA00000830"/>
    </source>
</evidence>
<dbReference type="EC" id="3.1.3.18" evidence="4"/>
<comment type="similarity">
    <text evidence="3">Belongs to the HAD-like hydrolase superfamily. CbbY/CbbZ/Gph/YieH family.</text>
</comment>
<sequence>MIKGVIFDLDLTLVDTTTLENARKTRNWHEAYRLIPYTSMYAGIQEVLDQIKAQGIKMAIVSSSPRPYVERIVDYYQIPASFIVGYHDAHPVKPHPAPMLKALELMNEKAEDILSFGDRAIDMIASKRAGIKAIACLWGTKEKSMLLGTAYDKAIGSPLKILPYIQ</sequence>
<dbReference type="GO" id="GO:0008967">
    <property type="term" value="F:phosphoglycolate phosphatase activity"/>
    <property type="evidence" value="ECO:0007669"/>
    <property type="project" value="UniProtKB-EC"/>
</dbReference>
<dbReference type="GO" id="GO:0005829">
    <property type="term" value="C:cytosol"/>
    <property type="evidence" value="ECO:0007669"/>
    <property type="project" value="TreeGrafter"/>
</dbReference>
<dbReference type="SUPFAM" id="SSF56784">
    <property type="entry name" value="HAD-like"/>
    <property type="match status" value="1"/>
</dbReference>
<evidence type="ECO:0000256" key="2">
    <source>
        <dbReference type="ARBA" id="ARBA00004818"/>
    </source>
</evidence>
<dbReference type="PANTHER" id="PTHR43434:SF1">
    <property type="entry name" value="PHOSPHOGLYCOLATE PHOSPHATASE"/>
    <property type="match status" value="1"/>
</dbReference>
<comment type="catalytic activity">
    <reaction evidence="1">
        <text>2-phosphoglycolate + H2O = glycolate + phosphate</text>
        <dbReference type="Rhea" id="RHEA:14369"/>
        <dbReference type="ChEBI" id="CHEBI:15377"/>
        <dbReference type="ChEBI" id="CHEBI:29805"/>
        <dbReference type="ChEBI" id="CHEBI:43474"/>
        <dbReference type="ChEBI" id="CHEBI:58033"/>
        <dbReference type="EC" id="3.1.3.18"/>
    </reaction>
</comment>
<dbReference type="Proteomes" id="UP000286501">
    <property type="component" value="Unassembled WGS sequence"/>
</dbReference>
<comment type="pathway">
    <text evidence="2">Organic acid metabolism; glycolate biosynthesis; glycolate from 2-phosphoglycolate: step 1/1.</text>
</comment>
<gene>
    <name evidence="5" type="ORF">DW250_09195</name>
</gene>
<evidence type="ECO:0000256" key="3">
    <source>
        <dbReference type="ARBA" id="ARBA00006171"/>
    </source>
</evidence>
<dbReference type="NCBIfam" id="TIGR01549">
    <property type="entry name" value="HAD-SF-IA-v1"/>
    <property type="match status" value="1"/>
</dbReference>
<dbReference type="InterPro" id="IPR023214">
    <property type="entry name" value="HAD_sf"/>
</dbReference>
<dbReference type="EMBL" id="QRIN01000035">
    <property type="protein sequence ID" value="RHG65143.1"/>
    <property type="molecule type" value="Genomic_DNA"/>
</dbReference>
<evidence type="ECO:0000256" key="4">
    <source>
        <dbReference type="ARBA" id="ARBA00013078"/>
    </source>
</evidence>
<reference evidence="5 6" key="1">
    <citation type="submission" date="2018-08" db="EMBL/GenBank/DDBJ databases">
        <title>A genome reference for cultivated species of the human gut microbiota.</title>
        <authorList>
            <person name="Zou Y."/>
            <person name="Xue W."/>
            <person name="Luo G."/>
        </authorList>
    </citation>
    <scope>NUCLEOTIDE SEQUENCE [LARGE SCALE GENOMIC DNA]</scope>
    <source>
        <strain evidence="5 6">AM22-1</strain>
    </source>
</reference>
<dbReference type="RefSeq" id="WP_118201010.1">
    <property type="nucleotide sequence ID" value="NZ_QRIE01000034.1"/>
</dbReference>
<dbReference type="InterPro" id="IPR041492">
    <property type="entry name" value="HAD_2"/>
</dbReference>
<dbReference type="InterPro" id="IPR006439">
    <property type="entry name" value="HAD-SF_hydro_IA"/>
</dbReference>
<dbReference type="Pfam" id="PF13419">
    <property type="entry name" value="HAD_2"/>
    <property type="match status" value="1"/>
</dbReference>
<keyword evidence="5" id="KW-0378">Hydrolase</keyword>
<protein>
    <recommendedName>
        <fullName evidence="4">phosphoglycolate phosphatase</fullName>
        <ecNumber evidence="4">3.1.3.18</ecNumber>
    </recommendedName>
</protein>
<dbReference type="PANTHER" id="PTHR43434">
    <property type="entry name" value="PHOSPHOGLYCOLATE PHOSPHATASE"/>
    <property type="match status" value="1"/>
</dbReference>
<dbReference type="AlphaFoldDB" id="A0A3R6DSH9"/>
<proteinExistence type="inferred from homology"/>
<dbReference type="GO" id="GO:0006281">
    <property type="term" value="P:DNA repair"/>
    <property type="evidence" value="ECO:0007669"/>
    <property type="project" value="TreeGrafter"/>
</dbReference>
<dbReference type="Gene3D" id="3.40.50.1000">
    <property type="entry name" value="HAD superfamily/HAD-like"/>
    <property type="match status" value="1"/>
</dbReference>
<evidence type="ECO:0000313" key="6">
    <source>
        <dbReference type="Proteomes" id="UP000286501"/>
    </source>
</evidence>
<accession>A0A3R6DSH9</accession>
<evidence type="ECO:0000313" key="5">
    <source>
        <dbReference type="EMBL" id="RHG65143.1"/>
    </source>
</evidence>
<name>A0A3R6DSH9_9BACT</name>